<keyword evidence="3" id="KW-1185">Reference proteome</keyword>
<accession>A0AAV7P746</accession>
<protein>
    <submittedName>
        <fullName evidence="2">Uncharacterized protein</fullName>
    </submittedName>
</protein>
<dbReference type="EMBL" id="JANPWB010000011">
    <property type="protein sequence ID" value="KAJ1123386.1"/>
    <property type="molecule type" value="Genomic_DNA"/>
</dbReference>
<feature type="compositionally biased region" description="Basic and acidic residues" evidence="1">
    <location>
        <begin position="1"/>
        <end position="10"/>
    </location>
</feature>
<dbReference type="AlphaFoldDB" id="A0AAV7P746"/>
<feature type="region of interest" description="Disordered" evidence="1">
    <location>
        <begin position="1"/>
        <end position="45"/>
    </location>
</feature>
<comment type="caution">
    <text evidence="2">The sequence shown here is derived from an EMBL/GenBank/DDBJ whole genome shotgun (WGS) entry which is preliminary data.</text>
</comment>
<name>A0AAV7P746_PLEWA</name>
<evidence type="ECO:0000256" key="1">
    <source>
        <dbReference type="SAM" id="MobiDB-lite"/>
    </source>
</evidence>
<organism evidence="2 3">
    <name type="scientific">Pleurodeles waltl</name>
    <name type="common">Iberian ribbed newt</name>
    <dbReference type="NCBI Taxonomy" id="8319"/>
    <lineage>
        <taxon>Eukaryota</taxon>
        <taxon>Metazoa</taxon>
        <taxon>Chordata</taxon>
        <taxon>Craniata</taxon>
        <taxon>Vertebrata</taxon>
        <taxon>Euteleostomi</taxon>
        <taxon>Amphibia</taxon>
        <taxon>Batrachia</taxon>
        <taxon>Caudata</taxon>
        <taxon>Salamandroidea</taxon>
        <taxon>Salamandridae</taxon>
        <taxon>Pleurodelinae</taxon>
        <taxon>Pleurodeles</taxon>
    </lineage>
</organism>
<reference evidence="2" key="1">
    <citation type="journal article" date="2022" name="bioRxiv">
        <title>Sequencing and chromosome-scale assembly of the giantPleurodeles waltlgenome.</title>
        <authorList>
            <person name="Brown T."/>
            <person name="Elewa A."/>
            <person name="Iarovenko S."/>
            <person name="Subramanian E."/>
            <person name="Araus A.J."/>
            <person name="Petzold A."/>
            <person name="Susuki M."/>
            <person name="Suzuki K.-i.T."/>
            <person name="Hayashi T."/>
            <person name="Toyoda A."/>
            <person name="Oliveira C."/>
            <person name="Osipova E."/>
            <person name="Leigh N.D."/>
            <person name="Simon A."/>
            <person name="Yun M.H."/>
        </authorList>
    </citation>
    <scope>NUCLEOTIDE SEQUENCE</scope>
    <source>
        <strain evidence="2">20211129_DDA</strain>
        <tissue evidence="2">Liver</tissue>
    </source>
</reference>
<dbReference type="Proteomes" id="UP001066276">
    <property type="component" value="Chromosome 7"/>
</dbReference>
<gene>
    <name evidence="2" type="ORF">NDU88_001856</name>
</gene>
<feature type="region of interest" description="Disordered" evidence="1">
    <location>
        <begin position="58"/>
        <end position="89"/>
    </location>
</feature>
<evidence type="ECO:0000313" key="2">
    <source>
        <dbReference type="EMBL" id="KAJ1123386.1"/>
    </source>
</evidence>
<proteinExistence type="predicted"/>
<sequence length="89" mass="9889">MLAQIRETKPRVKGLVSEQASPSHADRNKWQWCPGEKAGNKKWTRKRKQMAAFTGDLESGQIEAEGTAGSGARRDQDAKQIQDCGAELY</sequence>
<evidence type="ECO:0000313" key="3">
    <source>
        <dbReference type="Proteomes" id="UP001066276"/>
    </source>
</evidence>